<dbReference type="AlphaFoldDB" id="A0A829Y7N9"/>
<dbReference type="PANTHER" id="PTHR30246:SF1">
    <property type="entry name" value="2-DEHYDRO-3-DEOXY-6-PHOSPHOGALACTONATE ALDOLASE-RELATED"/>
    <property type="match status" value="1"/>
</dbReference>
<evidence type="ECO:0000256" key="2">
    <source>
        <dbReference type="ARBA" id="ARBA00006906"/>
    </source>
</evidence>
<comment type="subunit">
    <text evidence="3">Homotrimer.</text>
</comment>
<dbReference type="InterPro" id="IPR013785">
    <property type="entry name" value="Aldolase_TIM"/>
</dbReference>
<comment type="pathway">
    <text evidence="1">Carbohydrate acid metabolism.</text>
</comment>
<dbReference type="SUPFAM" id="SSF51569">
    <property type="entry name" value="Aldolase"/>
    <property type="match status" value="1"/>
</dbReference>
<comment type="caution">
    <text evidence="6">The sequence shown here is derived from an EMBL/GenBank/DDBJ whole genome shotgun (WGS) entry which is preliminary data.</text>
</comment>
<proteinExistence type="inferred from homology"/>
<dbReference type="CDD" id="cd00452">
    <property type="entry name" value="KDPG_aldolase"/>
    <property type="match status" value="1"/>
</dbReference>
<accession>A0A829Y7N9</accession>
<evidence type="ECO:0000256" key="5">
    <source>
        <dbReference type="ARBA" id="ARBA00023277"/>
    </source>
</evidence>
<protein>
    <submittedName>
        <fullName evidence="6">2-dehydro-3-deoxy-6-phosphogalactonate aldolase</fullName>
    </submittedName>
</protein>
<keyword evidence="5" id="KW-0119">Carbohydrate metabolism</keyword>
<evidence type="ECO:0000256" key="1">
    <source>
        <dbReference type="ARBA" id="ARBA00004761"/>
    </source>
</evidence>
<sequence length="211" mass="21880">MKASIEFNAALAQCPLIAILRGITPEEAEVIGDTLWQCGLRIIEVPLNSPRPLESIERIARRLEGRAVVGAGTVTSVAQIEAVAAAGGSLIVSPHLDLRIVQACAAQRILCVPGVSTPSECFLAIEAGVHALKLFPAEASSPAALKSLRAVLPRDTRVLPVGGITPETMATWLAAGADGFGIGSALFRPGLTAAEVATRADAFVSHLKAHP</sequence>
<evidence type="ECO:0000256" key="4">
    <source>
        <dbReference type="ARBA" id="ARBA00023239"/>
    </source>
</evidence>
<gene>
    <name evidence="6" type="primary">eda-2</name>
    <name evidence="6" type="ORF">GCM10011487_12200</name>
</gene>
<reference evidence="7" key="1">
    <citation type="submission" date="2020-01" db="EMBL/GenBank/DDBJ databases">
        <title>'Steroidobacter agaridevorans' sp. nov., agar-degrading bacteria isolated from rhizosphere soils.</title>
        <authorList>
            <person name="Ikenaga M."/>
            <person name="Kataoka M."/>
            <person name="Murouchi A."/>
            <person name="Katsuragi S."/>
            <person name="Sakai M."/>
        </authorList>
    </citation>
    <scope>NUCLEOTIDE SEQUENCE [LARGE SCALE GENOMIC DNA]</scope>
    <source>
        <strain evidence="7">YU21-B</strain>
    </source>
</reference>
<evidence type="ECO:0000256" key="3">
    <source>
        <dbReference type="ARBA" id="ARBA00011233"/>
    </source>
</evidence>
<dbReference type="InterPro" id="IPR000887">
    <property type="entry name" value="Aldlse_KDPG_KHG"/>
</dbReference>
<comment type="similarity">
    <text evidence="2">Belongs to the KHG/KDPG aldolase family.</text>
</comment>
<dbReference type="PANTHER" id="PTHR30246">
    <property type="entry name" value="2-KETO-3-DEOXY-6-PHOSPHOGLUCONATE ALDOLASE"/>
    <property type="match status" value="1"/>
</dbReference>
<dbReference type="GO" id="GO:0016829">
    <property type="term" value="F:lyase activity"/>
    <property type="evidence" value="ECO:0007669"/>
    <property type="project" value="UniProtKB-KW"/>
</dbReference>
<dbReference type="EMBL" id="BLJN01000001">
    <property type="protein sequence ID" value="GFE79220.1"/>
    <property type="molecule type" value="Genomic_DNA"/>
</dbReference>
<evidence type="ECO:0000313" key="6">
    <source>
        <dbReference type="EMBL" id="GFE79220.1"/>
    </source>
</evidence>
<dbReference type="NCBIfam" id="NF006600">
    <property type="entry name" value="PRK09140.1"/>
    <property type="match status" value="1"/>
</dbReference>
<dbReference type="Gene3D" id="3.20.20.70">
    <property type="entry name" value="Aldolase class I"/>
    <property type="match status" value="1"/>
</dbReference>
<name>A0A829Y7N9_9GAMM</name>
<dbReference type="Proteomes" id="UP000445000">
    <property type="component" value="Unassembled WGS sequence"/>
</dbReference>
<keyword evidence="7" id="KW-1185">Reference proteome</keyword>
<organism evidence="6 7">
    <name type="scientific">Steroidobacter agaridevorans</name>
    <dbReference type="NCBI Taxonomy" id="2695856"/>
    <lineage>
        <taxon>Bacteria</taxon>
        <taxon>Pseudomonadati</taxon>
        <taxon>Pseudomonadota</taxon>
        <taxon>Gammaproteobacteria</taxon>
        <taxon>Steroidobacterales</taxon>
        <taxon>Steroidobacteraceae</taxon>
        <taxon>Steroidobacter</taxon>
    </lineage>
</organism>
<dbReference type="RefSeq" id="WP_129640744.1">
    <property type="nucleotide sequence ID" value="NZ_BLJN01000001.1"/>
</dbReference>
<evidence type="ECO:0000313" key="7">
    <source>
        <dbReference type="Proteomes" id="UP000445000"/>
    </source>
</evidence>
<dbReference type="Pfam" id="PF01081">
    <property type="entry name" value="Aldolase"/>
    <property type="match status" value="1"/>
</dbReference>
<keyword evidence="4" id="KW-0456">Lyase</keyword>